<proteinExistence type="predicted"/>
<comment type="caution">
    <text evidence="1">The sequence shown here is derived from an EMBL/GenBank/DDBJ whole genome shotgun (WGS) entry which is preliminary data.</text>
</comment>
<evidence type="ECO:0000313" key="1">
    <source>
        <dbReference type="EMBL" id="MFC4712852.1"/>
    </source>
</evidence>
<dbReference type="RefSeq" id="WP_377278324.1">
    <property type="nucleotide sequence ID" value="NZ_JBHSGL010000005.1"/>
</dbReference>
<dbReference type="Proteomes" id="UP001595932">
    <property type="component" value="Unassembled WGS sequence"/>
</dbReference>
<gene>
    <name evidence="1" type="ORF">ACFO5U_08280</name>
</gene>
<organism evidence="1 2">
    <name type="scientific">Planococcus dechangensis</name>
    <dbReference type="NCBI Taxonomy" id="1176255"/>
    <lineage>
        <taxon>Bacteria</taxon>
        <taxon>Bacillati</taxon>
        <taxon>Bacillota</taxon>
        <taxon>Bacilli</taxon>
        <taxon>Bacillales</taxon>
        <taxon>Caryophanaceae</taxon>
        <taxon>Planococcus</taxon>
    </lineage>
</organism>
<keyword evidence="2" id="KW-1185">Reference proteome</keyword>
<sequence>MDNSHEPFLWIPVVTEHQGEDFQLKDTMITGKEFRTAAQGESRKHAPISRANLEEMVRGFEGYEVETIELNIVGGIETGVALQFIVAGKAEAGMTVTLKKIGAVKEPRRE</sequence>
<dbReference type="EMBL" id="JBHSGL010000005">
    <property type="protein sequence ID" value="MFC4712852.1"/>
    <property type="molecule type" value="Genomic_DNA"/>
</dbReference>
<reference evidence="2" key="1">
    <citation type="journal article" date="2019" name="Int. J. Syst. Evol. Microbiol.">
        <title>The Global Catalogue of Microorganisms (GCM) 10K type strain sequencing project: providing services to taxonomists for standard genome sequencing and annotation.</title>
        <authorList>
            <consortium name="The Broad Institute Genomics Platform"/>
            <consortium name="The Broad Institute Genome Sequencing Center for Infectious Disease"/>
            <person name="Wu L."/>
            <person name="Ma J."/>
        </authorList>
    </citation>
    <scope>NUCLEOTIDE SEQUENCE [LARGE SCALE GENOMIC DNA]</scope>
    <source>
        <strain evidence="2">CGMCC 1.12151</strain>
    </source>
</reference>
<protein>
    <submittedName>
        <fullName evidence="1">Uncharacterized protein</fullName>
    </submittedName>
</protein>
<name>A0ABV9MAJ1_9BACL</name>
<evidence type="ECO:0000313" key="2">
    <source>
        <dbReference type="Proteomes" id="UP001595932"/>
    </source>
</evidence>
<accession>A0ABV9MAJ1</accession>